<sequence>MKKKNIILLIVFIVGLVSLLIMTSAFKTPQACTYASSNLDFIKTEIEKAVSSKDINIAKYHAYKALNSIEKTRNNFLDCGCDGTIESLEKTLSHLKIATKSDNLRSSKTDLHIALENVLIGEKVLRIFEEETTSSYGTNILVMNTKQALETENSILLTQGNAIEKQVHNCLLSFETSLDKVVTDVDCPDAQRFITNIYEESRLILLNTELSPHKKEYHQRVKELSENALNRLKKCN</sequence>
<protein>
    <submittedName>
        <fullName evidence="1">Uncharacterized protein</fullName>
    </submittedName>
</protein>
<gene>
    <name evidence="1" type="ORF">SAMN04487892_0360</name>
</gene>
<dbReference type="AlphaFoldDB" id="A0A1H2QUF2"/>
<dbReference type="EMBL" id="FNMY01000001">
    <property type="protein sequence ID" value="SDW10500.1"/>
    <property type="molecule type" value="Genomic_DNA"/>
</dbReference>
<accession>A0A1H2QUF2</accession>
<reference evidence="2" key="1">
    <citation type="submission" date="2016-10" db="EMBL/GenBank/DDBJ databases">
        <authorList>
            <person name="Varghese N."/>
            <person name="Submissions S."/>
        </authorList>
    </citation>
    <scope>NUCLEOTIDE SEQUENCE [LARGE SCALE GENOMIC DNA]</scope>
    <source>
        <strain evidence="2">DSM 25030</strain>
    </source>
</reference>
<name>A0A1H2QUF2_9FLAO</name>
<dbReference type="OrthoDB" id="1427740at2"/>
<evidence type="ECO:0000313" key="2">
    <source>
        <dbReference type="Proteomes" id="UP000199592"/>
    </source>
</evidence>
<dbReference type="RefSeq" id="WP_139150379.1">
    <property type="nucleotide sequence ID" value="NZ_FNKI01000002.1"/>
</dbReference>
<proteinExistence type="predicted"/>
<dbReference type="Proteomes" id="UP000199592">
    <property type="component" value="Unassembled WGS sequence"/>
</dbReference>
<dbReference type="STRING" id="1073328.SAMN05216294_1708"/>
<keyword evidence="2" id="KW-1185">Reference proteome</keyword>
<evidence type="ECO:0000313" key="1">
    <source>
        <dbReference type="EMBL" id="SDW10500.1"/>
    </source>
</evidence>
<organism evidence="1 2">
    <name type="scientific">Flagellimonas zhangzhouensis</name>
    <dbReference type="NCBI Taxonomy" id="1073328"/>
    <lineage>
        <taxon>Bacteria</taxon>
        <taxon>Pseudomonadati</taxon>
        <taxon>Bacteroidota</taxon>
        <taxon>Flavobacteriia</taxon>
        <taxon>Flavobacteriales</taxon>
        <taxon>Flavobacteriaceae</taxon>
        <taxon>Flagellimonas</taxon>
    </lineage>
</organism>